<dbReference type="EMBL" id="CP088156">
    <property type="protein sequence ID" value="UFZ02706.1"/>
    <property type="molecule type" value="Genomic_DNA"/>
</dbReference>
<dbReference type="PANTHER" id="PTHR41247">
    <property type="entry name" value="HTH-TYPE TRANSCRIPTIONAL REPRESSOR YCNK"/>
    <property type="match status" value="1"/>
</dbReference>
<sequence length="173" mass="18893">MTLSPTQWTDKYGLIKDLPKDKEPLTDELKKYPRCRYCGMERAKFSHSRHLIVYEDDAVDATCSLHCAAIGLSLNMDRGPKSIYAGDAGADAASKPLVLVDSASYVVDPSKPGTMTKVSVLAFADKAKAEAAAKASAGAEVVDFNAALRKAYVVMADDTIMLRQKRRETRSKM</sequence>
<protein>
    <submittedName>
        <fullName evidence="1">Nitrous oxide reductase accessory protein NosL</fullName>
    </submittedName>
</protein>
<dbReference type="SUPFAM" id="SSF160387">
    <property type="entry name" value="NosL/MerB-like"/>
    <property type="match status" value="1"/>
</dbReference>
<dbReference type="PANTHER" id="PTHR41247:SF1">
    <property type="entry name" value="HTH-TYPE TRANSCRIPTIONAL REPRESSOR YCNK"/>
    <property type="match status" value="1"/>
</dbReference>
<proteinExistence type="predicted"/>
<dbReference type="Proteomes" id="UP001431010">
    <property type="component" value="Chromosome"/>
</dbReference>
<dbReference type="Gene3D" id="3.30.70.2050">
    <property type="match status" value="1"/>
</dbReference>
<reference evidence="1" key="1">
    <citation type="journal article" date="2024" name="Antonie Van Leeuwenhoek">
        <title>Bradyrhizobium ontarionense sp. nov., a novel bacterial symbiont isolated from Aeschynomene indica (Indian jointvetch), harbours photosynthesis, nitrogen fixation and nitrous oxide (N2O) reductase genes.</title>
        <authorList>
            <person name="Bromfield E.S.P."/>
            <person name="Cloutier S."/>
        </authorList>
    </citation>
    <scope>NUCLEOTIDE SEQUENCE</scope>
    <source>
        <strain evidence="1">A19</strain>
    </source>
</reference>
<name>A0ABY3R605_9BRAD</name>
<keyword evidence="2" id="KW-1185">Reference proteome</keyword>
<organism evidence="1 2">
    <name type="scientific">Bradyrhizobium ontarionense</name>
    <dbReference type="NCBI Taxonomy" id="2898149"/>
    <lineage>
        <taxon>Bacteria</taxon>
        <taxon>Pseudomonadati</taxon>
        <taxon>Pseudomonadota</taxon>
        <taxon>Alphaproteobacteria</taxon>
        <taxon>Hyphomicrobiales</taxon>
        <taxon>Nitrobacteraceae</taxon>
        <taxon>Bradyrhizobium</taxon>
    </lineage>
</organism>
<dbReference type="Pfam" id="PF05573">
    <property type="entry name" value="NosL"/>
    <property type="match status" value="1"/>
</dbReference>
<dbReference type="RefSeq" id="WP_231318492.1">
    <property type="nucleotide sequence ID" value="NZ_CP088156.1"/>
</dbReference>
<accession>A0ABY3R605</accession>
<evidence type="ECO:0000313" key="2">
    <source>
        <dbReference type="Proteomes" id="UP001431010"/>
    </source>
</evidence>
<evidence type="ECO:0000313" key="1">
    <source>
        <dbReference type="EMBL" id="UFZ02706.1"/>
    </source>
</evidence>
<dbReference type="InterPro" id="IPR008719">
    <property type="entry name" value="N2O_reductase_NosL"/>
</dbReference>
<gene>
    <name evidence="1" type="ORF">LQG66_26010</name>
</gene>